<evidence type="ECO:0000256" key="2">
    <source>
        <dbReference type="SAM" id="MobiDB-lite"/>
    </source>
</evidence>
<evidence type="ECO:0008006" key="5">
    <source>
        <dbReference type="Google" id="ProtNLM"/>
    </source>
</evidence>
<accession>A0ABX7B893</accession>
<dbReference type="RefSeq" id="WP_201076545.1">
    <property type="nucleotide sequence ID" value="NZ_CP067420.1"/>
</dbReference>
<protein>
    <recommendedName>
        <fullName evidence="5">Transposase</fullName>
    </recommendedName>
</protein>
<dbReference type="Proteomes" id="UP000595197">
    <property type="component" value="Chromosome"/>
</dbReference>
<dbReference type="EMBL" id="CP067420">
    <property type="protein sequence ID" value="QQP89820.1"/>
    <property type="molecule type" value="Genomic_DNA"/>
</dbReference>
<feature type="compositionally biased region" description="Low complexity" evidence="2">
    <location>
        <begin position="243"/>
        <end position="259"/>
    </location>
</feature>
<keyword evidence="1" id="KW-0175">Coiled coil</keyword>
<evidence type="ECO:0000256" key="1">
    <source>
        <dbReference type="SAM" id="Coils"/>
    </source>
</evidence>
<feature type="coiled-coil region" evidence="1">
    <location>
        <begin position="29"/>
        <end position="60"/>
    </location>
</feature>
<proteinExistence type="predicted"/>
<feature type="region of interest" description="Disordered" evidence="2">
    <location>
        <begin position="65"/>
        <end position="92"/>
    </location>
</feature>
<sequence length="270" mass="29424">MVVIGPGAIFPDVSAPEKLSLSDLSRGDLEALTERLLAENAALKQAIADLRAEIATLKGVKGRPVIRPSDMERKTEPKSEGTDSRRGRKRRKTERLVIHEDRIIKADVPTGSRFKGYEDFVVQDLELRPHVVRIRRERWQTPDGRTVTAPMPAGITGHFGPELRRFVLLQYHQGQVTMPRLVIQLRVFGIDISKRQVIRLLNASNGAFLDEARAVLRAGLEIAPWISVDGPSGNAVGGRQVCGTNTGTASAPGSATTTLPPSPPQAPRAG</sequence>
<feature type="region of interest" description="Disordered" evidence="2">
    <location>
        <begin position="241"/>
        <end position="270"/>
    </location>
</feature>
<evidence type="ECO:0000313" key="3">
    <source>
        <dbReference type="EMBL" id="QQP89820.1"/>
    </source>
</evidence>
<keyword evidence="4" id="KW-1185">Reference proteome</keyword>
<gene>
    <name evidence="3" type="ORF">IGS68_00630</name>
</gene>
<evidence type="ECO:0000313" key="4">
    <source>
        <dbReference type="Proteomes" id="UP000595197"/>
    </source>
</evidence>
<organism evidence="3 4">
    <name type="scientific">Skermanella cutis</name>
    <dbReference type="NCBI Taxonomy" id="2775420"/>
    <lineage>
        <taxon>Bacteria</taxon>
        <taxon>Pseudomonadati</taxon>
        <taxon>Pseudomonadota</taxon>
        <taxon>Alphaproteobacteria</taxon>
        <taxon>Rhodospirillales</taxon>
        <taxon>Azospirillaceae</taxon>
        <taxon>Skermanella</taxon>
    </lineage>
</organism>
<feature type="compositionally biased region" description="Pro residues" evidence="2">
    <location>
        <begin position="260"/>
        <end position="270"/>
    </location>
</feature>
<reference evidence="3" key="1">
    <citation type="submission" date="2021-02" db="EMBL/GenBank/DDBJ databases">
        <title>Skermanella TT6 skin isolate.</title>
        <authorList>
            <person name="Lee K."/>
            <person name="Ganzorig M."/>
        </authorList>
    </citation>
    <scope>NUCLEOTIDE SEQUENCE</scope>
    <source>
        <strain evidence="3">TT6</strain>
    </source>
</reference>
<name>A0ABX7B893_9PROT</name>
<feature type="compositionally biased region" description="Basic and acidic residues" evidence="2">
    <location>
        <begin position="69"/>
        <end position="85"/>
    </location>
</feature>